<reference evidence="1 2" key="1">
    <citation type="submission" date="2019-08" db="EMBL/GenBank/DDBJ databases">
        <title>Whole genome of Aphis craccivora.</title>
        <authorList>
            <person name="Voronova N.V."/>
            <person name="Shulinski R.S."/>
            <person name="Bandarenka Y.V."/>
            <person name="Zhorov D.G."/>
            <person name="Warner D."/>
        </authorList>
    </citation>
    <scope>NUCLEOTIDE SEQUENCE [LARGE SCALE GENOMIC DNA]</scope>
    <source>
        <strain evidence="1">180601</strain>
        <tissue evidence="1">Whole Body</tissue>
    </source>
</reference>
<name>A0A6G0ZN84_APHCR</name>
<dbReference type="Proteomes" id="UP000478052">
    <property type="component" value="Unassembled WGS sequence"/>
</dbReference>
<evidence type="ECO:0000313" key="2">
    <source>
        <dbReference type="Proteomes" id="UP000478052"/>
    </source>
</evidence>
<comment type="caution">
    <text evidence="1">The sequence shown here is derived from an EMBL/GenBank/DDBJ whole genome shotgun (WGS) entry which is preliminary data.</text>
</comment>
<keyword evidence="2" id="KW-1185">Reference proteome</keyword>
<dbReference type="EMBL" id="VUJU01000118">
    <property type="protein sequence ID" value="KAF0772915.1"/>
    <property type="molecule type" value="Genomic_DNA"/>
</dbReference>
<organism evidence="1 2">
    <name type="scientific">Aphis craccivora</name>
    <name type="common">Cowpea aphid</name>
    <dbReference type="NCBI Taxonomy" id="307492"/>
    <lineage>
        <taxon>Eukaryota</taxon>
        <taxon>Metazoa</taxon>
        <taxon>Ecdysozoa</taxon>
        <taxon>Arthropoda</taxon>
        <taxon>Hexapoda</taxon>
        <taxon>Insecta</taxon>
        <taxon>Pterygota</taxon>
        <taxon>Neoptera</taxon>
        <taxon>Paraneoptera</taxon>
        <taxon>Hemiptera</taxon>
        <taxon>Sternorrhyncha</taxon>
        <taxon>Aphidomorpha</taxon>
        <taxon>Aphidoidea</taxon>
        <taxon>Aphididae</taxon>
        <taxon>Aphidini</taxon>
        <taxon>Aphis</taxon>
        <taxon>Aphis</taxon>
    </lineage>
</organism>
<evidence type="ECO:0000313" key="1">
    <source>
        <dbReference type="EMBL" id="KAF0772915.1"/>
    </source>
</evidence>
<protein>
    <submittedName>
        <fullName evidence="1">Uncharacterized protein</fullName>
    </submittedName>
</protein>
<dbReference type="AlphaFoldDB" id="A0A6G0ZN84"/>
<proteinExistence type="predicted"/>
<sequence>MSSIIAEFKGNFTLRVPFDDLLLEIRFKKI</sequence>
<gene>
    <name evidence="1" type="ORF">FWK35_00006539</name>
</gene>
<accession>A0A6G0ZN84</accession>